<keyword evidence="1" id="KW-0863">Zinc-finger</keyword>
<dbReference type="EMBL" id="KV454013">
    <property type="protein sequence ID" value="ODV96088.1"/>
    <property type="molecule type" value="Genomic_DNA"/>
</dbReference>
<feature type="zinc finger region" description="C3H1-type" evidence="1">
    <location>
        <begin position="192"/>
        <end position="218"/>
    </location>
</feature>
<evidence type="ECO:0000256" key="1">
    <source>
        <dbReference type="PROSITE-ProRule" id="PRU00723"/>
    </source>
</evidence>
<protein>
    <recommendedName>
        <fullName evidence="3">C3H1-type domain-containing protein</fullName>
    </recommendedName>
</protein>
<keyword evidence="5" id="KW-1185">Reference proteome</keyword>
<dbReference type="GO" id="GO:0008270">
    <property type="term" value="F:zinc ion binding"/>
    <property type="evidence" value="ECO:0007669"/>
    <property type="project" value="UniProtKB-KW"/>
</dbReference>
<dbReference type="Pfam" id="PF10453">
    <property type="entry name" value="NUFIP1"/>
    <property type="match status" value="1"/>
</dbReference>
<dbReference type="InterPro" id="IPR000571">
    <property type="entry name" value="Znf_CCCH"/>
</dbReference>
<evidence type="ECO:0000313" key="4">
    <source>
        <dbReference type="EMBL" id="ODV96088.1"/>
    </source>
</evidence>
<proteinExistence type="predicted"/>
<dbReference type="STRING" id="669874.A0A1E4TWN5"/>
<evidence type="ECO:0000256" key="2">
    <source>
        <dbReference type="SAM" id="MobiDB-lite"/>
    </source>
</evidence>
<evidence type="ECO:0000259" key="3">
    <source>
        <dbReference type="PROSITE" id="PS50103"/>
    </source>
</evidence>
<name>A0A1E4TWN5_PACTA</name>
<dbReference type="SMART" id="SM00356">
    <property type="entry name" value="ZnF_C3H1"/>
    <property type="match status" value="1"/>
</dbReference>
<feature type="region of interest" description="Disordered" evidence="2">
    <location>
        <begin position="29"/>
        <end position="122"/>
    </location>
</feature>
<feature type="compositionally biased region" description="Basic and acidic residues" evidence="2">
    <location>
        <begin position="39"/>
        <end position="48"/>
    </location>
</feature>
<dbReference type="InterPro" id="IPR019496">
    <property type="entry name" value="NUFIP1_cons_dom"/>
</dbReference>
<organism evidence="4 5">
    <name type="scientific">Pachysolen tannophilus NRRL Y-2460</name>
    <dbReference type="NCBI Taxonomy" id="669874"/>
    <lineage>
        <taxon>Eukaryota</taxon>
        <taxon>Fungi</taxon>
        <taxon>Dikarya</taxon>
        <taxon>Ascomycota</taxon>
        <taxon>Saccharomycotina</taxon>
        <taxon>Pichiomycetes</taxon>
        <taxon>Pachysolenaceae</taxon>
        <taxon>Pachysolen</taxon>
    </lineage>
</organism>
<dbReference type="Proteomes" id="UP000094236">
    <property type="component" value="Unassembled WGS sequence"/>
</dbReference>
<feature type="domain" description="C3H1-type" evidence="3">
    <location>
        <begin position="192"/>
        <end position="218"/>
    </location>
</feature>
<dbReference type="PROSITE" id="PS50103">
    <property type="entry name" value="ZF_C3H1"/>
    <property type="match status" value="1"/>
</dbReference>
<sequence>MTKKNSINFDQIFSQFVLPTHLPNTIKEDTSNVVEDNNDDKNASKSDFDGTNEPISSHSHSNMPSSLPAKPIVSRNSDTKQLWPQAKGETGVKSKNHLAEEHNSTSTRTSKAPIPIPGTSIVLTTPEDIQKWIEERKKNWPSKKRILEKEELKKQKIETQSISTSTSSKSIELKGKRPGDNNNEDDERNDIKKRKRICKYFARGNCRNQNCQMSHDLKSAQMEQAQRPLKNNKLVYFNGIPVNIPERYAASLNKGKSLHTLIIENDIFFKEQNEKILDFIEKLFTKKILDDDLDQLANELSFKK</sequence>
<gene>
    <name evidence="4" type="ORF">PACTADRAFT_49501</name>
</gene>
<keyword evidence="1" id="KW-0479">Metal-binding</keyword>
<feature type="region of interest" description="Disordered" evidence="2">
    <location>
        <begin position="154"/>
        <end position="188"/>
    </location>
</feature>
<reference evidence="5" key="1">
    <citation type="submission" date="2016-05" db="EMBL/GenBank/DDBJ databases">
        <title>Comparative genomics of biotechnologically important yeasts.</title>
        <authorList>
            <consortium name="DOE Joint Genome Institute"/>
            <person name="Riley R."/>
            <person name="Haridas S."/>
            <person name="Wolfe K.H."/>
            <person name="Lopes M.R."/>
            <person name="Hittinger C.T."/>
            <person name="Goker M."/>
            <person name="Salamov A."/>
            <person name="Wisecaver J."/>
            <person name="Long T.M."/>
            <person name="Aerts A.L."/>
            <person name="Barry K."/>
            <person name="Choi C."/>
            <person name="Clum A."/>
            <person name="Coughlan A.Y."/>
            <person name="Deshpande S."/>
            <person name="Douglass A.P."/>
            <person name="Hanson S.J."/>
            <person name="Klenk H.-P."/>
            <person name="Labutti K."/>
            <person name="Lapidus A."/>
            <person name="Lindquist E."/>
            <person name="Lipzen A."/>
            <person name="Meier-Kolthoff J.P."/>
            <person name="Ohm R.A."/>
            <person name="Otillar R.P."/>
            <person name="Pangilinan J."/>
            <person name="Peng Y."/>
            <person name="Rokas A."/>
            <person name="Rosa C.A."/>
            <person name="Scheuner C."/>
            <person name="Sibirny A.A."/>
            <person name="Slot J.C."/>
            <person name="Stielow J.B."/>
            <person name="Sun H."/>
            <person name="Kurtzman C.P."/>
            <person name="Blackwell M."/>
            <person name="Grigoriev I.V."/>
            <person name="Jeffries T.W."/>
        </authorList>
    </citation>
    <scope>NUCLEOTIDE SEQUENCE [LARGE SCALE GENOMIC DNA]</scope>
    <source>
        <strain evidence="5">NRRL Y-2460</strain>
    </source>
</reference>
<dbReference type="OrthoDB" id="273070at2759"/>
<feature type="compositionally biased region" description="Low complexity" evidence="2">
    <location>
        <begin position="56"/>
        <end position="66"/>
    </location>
</feature>
<feature type="compositionally biased region" description="Low complexity" evidence="2">
    <location>
        <begin position="158"/>
        <end position="170"/>
    </location>
</feature>
<evidence type="ECO:0000313" key="5">
    <source>
        <dbReference type="Proteomes" id="UP000094236"/>
    </source>
</evidence>
<keyword evidence="1" id="KW-0862">Zinc</keyword>
<dbReference type="AlphaFoldDB" id="A0A1E4TWN5"/>
<accession>A0A1E4TWN5</accession>
<dbReference type="Gene3D" id="4.10.1000.10">
    <property type="entry name" value="Zinc finger, CCCH-type"/>
    <property type="match status" value="1"/>
</dbReference>